<evidence type="ECO:0000256" key="3">
    <source>
        <dbReference type="ARBA" id="ARBA00022692"/>
    </source>
</evidence>
<accession>A0A9W9VT38</accession>
<dbReference type="Pfam" id="PF00854">
    <property type="entry name" value="PTR2"/>
    <property type="match status" value="1"/>
</dbReference>
<dbReference type="CDD" id="cd00067">
    <property type="entry name" value="GAL4"/>
    <property type="match status" value="1"/>
</dbReference>
<dbReference type="GO" id="GO:0022857">
    <property type="term" value="F:transmembrane transporter activity"/>
    <property type="evidence" value="ECO:0007669"/>
    <property type="project" value="InterPro"/>
</dbReference>
<keyword evidence="3 11" id="KW-0812">Transmembrane</keyword>
<dbReference type="AlphaFoldDB" id="A0A9W9VT38"/>
<dbReference type="SUPFAM" id="SSF57701">
    <property type="entry name" value="Zn2/Cys6 DNA-binding domain"/>
    <property type="match status" value="1"/>
</dbReference>
<evidence type="ECO:0000256" key="4">
    <source>
        <dbReference type="ARBA" id="ARBA00022989"/>
    </source>
</evidence>
<evidence type="ECO:0000256" key="5">
    <source>
        <dbReference type="ARBA" id="ARBA00023015"/>
    </source>
</evidence>
<keyword evidence="6" id="KW-0238">DNA-binding</keyword>
<dbReference type="OrthoDB" id="4491390at2759"/>
<comment type="caution">
    <text evidence="13">The sequence shown here is derived from an EMBL/GenBank/DDBJ whole genome shotgun (WGS) entry which is preliminary data.</text>
</comment>
<keyword evidence="7 11" id="KW-0472">Membrane</keyword>
<dbReference type="GO" id="GO:0008270">
    <property type="term" value="F:zinc ion binding"/>
    <property type="evidence" value="ECO:0007669"/>
    <property type="project" value="InterPro"/>
</dbReference>
<dbReference type="GO" id="GO:0000981">
    <property type="term" value="F:DNA-binding transcription factor activity, RNA polymerase II-specific"/>
    <property type="evidence" value="ECO:0007669"/>
    <property type="project" value="InterPro"/>
</dbReference>
<reference evidence="13" key="2">
    <citation type="journal article" date="2023" name="IMA Fungus">
        <title>Comparative genomic study of the Penicillium genus elucidates a diverse pangenome and 15 lateral gene transfer events.</title>
        <authorList>
            <person name="Petersen C."/>
            <person name="Sorensen T."/>
            <person name="Nielsen M.R."/>
            <person name="Sondergaard T.E."/>
            <person name="Sorensen J.L."/>
            <person name="Fitzpatrick D.A."/>
            <person name="Frisvad J.C."/>
            <person name="Nielsen K.L."/>
        </authorList>
    </citation>
    <scope>NUCLEOTIDE SEQUENCE</scope>
    <source>
        <strain evidence="13">IBT 29677</strain>
    </source>
</reference>
<gene>
    <name evidence="13" type="ORF">N7509_011245</name>
</gene>
<dbReference type="InterPro" id="IPR000109">
    <property type="entry name" value="POT_fam"/>
</dbReference>
<feature type="transmembrane region" description="Helical" evidence="11">
    <location>
        <begin position="970"/>
        <end position="991"/>
    </location>
</feature>
<keyword evidence="9" id="KW-0539">Nucleus</keyword>
<dbReference type="Proteomes" id="UP001147747">
    <property type="component" value="Unassembled WGS sequence"/>
</dbReference>
<feature type="transmembrane region" description="Helical" evidence="11">
    <location>
        <begin position="600"/>
        <end position="620"/>
    </location>
</feature>
<comment type="similarity">
    <text evidence="2">Belongs to the major facilitator superfamily. Proton-dependent oligopeptide transporter (POT/PTR) (TC 2.A.17) family.</text>
</comment>
<protein>
    <recommendedName>
        <fullName evidence="12">Zn(2)-C6 fungal-type domain-containing protein</fullName>
    </recommendedName>
</protein>
<name>A0A9W9VT38_9EURO</name>
<evidence type="ECO:0000256" key="6">
    <source>
        <dbReference type="ARBA" id="ARBA00023125"/>
    </source>
</evidence>
<evidence type="ECO:0000256" key="11">
    <source>
        <dbReference type="SAM" id="Phobius"/>
    </source>
</evidence>
<dbReference type="SMART" id="SM00066">
    <property type="entry name" value="GAL4"/>
    <property type="match status" value="1"/>
</dbReference>
<organism evidence="13 14">
    <name type="scientific">Penicillium cosmopolitanum</name>
    <dbReference type="NCBI Taxonomy" id="1131564"/>
    <lineage>
        <taxon>Eukaryota</taxon>
        <taxon>Fungi</taxon>
        <taxon>Dikarya</taxon>
        <taxon>Ascomycota</taxon>
        <taxon>Pezizomycotina</taxon>
        <taxon>Eurotiomycetes</taxon>
        <taxon>Eurotiomycetidae</taxon>
        <taxon>Eurotiales</taxon>
        <taxon>Aspergillaceae</taxon>
        <taxon>Penicillium</taxon>
    </lineage>
</organism>
<dbReference type="PANTHER" id="PTHR11654">
    <property type="entry name" value="OLIGOPEPTIDE TRANSPORTER-RELATED"/>
    <property type="match status" value="1"/>
</dbReference>
<keyword evidence="5" id="KW-0805">Transcription regulation</keyword>
<evidence type="ECO:0000256" key="1">
    <source>
        <dbReference type="ARBA" id="ARBA00004141"/>
    </source>
</evidence>
<evidence type="ECO:0000256" key="8">
    <source>
        <dbReference type="ARBA" id="ARBA00023163"/>
    </source>
</evidence>
<dbReference type="Gene3D" id="1.20.1250.20">
    <property type="entry name" value="MFS general substrate transporter like domains"/>
    <property type="match status" value="1"/>
</dbReference>
<keyword evidence="4 11" id="KW-1133">Transmembrane helix</keyword>
<feature type="transmembrane region" description="Helical" evidence="11">
    <location>
        <begin position="719"/>
        <end position="742"/>
    </location>
</feature>
<sequence length="1019" mass="114098">MAATPFQSPACKTCKKRRIKCDLQKPKCHRCVKRGLECPGYNRIEPFVVFTPNRPYKAKALAKHRDSDTPTLPDAIASGPMFRIQLYSSFLVVYFPTSVDDAWHSVVTSWPTQPVSTDLFQKSLTAWACISLGTSKCDQGLLLYGIRLYNQAIPIMSNMMRRDPYHDDIIYSLIIWTELESHYFSDGLDAWVAHWRAFKTLLKYQHQRPYPTNETMRYIFNPFQKVITILAIMTDGISPEQHNEIVCSSETSSPLDDLLRFSASSAMLFNVLRTNPSAHSSCSLLLESCIAQRESMRTWYIWRQADIGEVFPCNADDQTSNRDLPPTDDLFGPASQFLSLDSARIHIMFFNAMRLVHILMPQAITLVSSHAPEYIPDEDNFVLEGFYADQIARSIAFCLGVKNRACLAHLSILLLGQISQTYIKMQSSERIAWCQDVLTIISHLGFSSASHRKTIMLEEWNRAKMSRASPRADRNEGFGIDSLQSTQGRVVSLVPHSDEKKPVDPSVSEANSDPLKGQYPPPTDEESRTLRKVAATIPLASLSLCLVEFAERTSYYGARTVFANFIEFPLPKRGNGAGAPPRGTQKTAGALGMGLQASSALSLLFSFLAYVIPILGGWWADVRIGRYKAIMVGVFLCGLAHIVQLVGAIPSVLQKGASHAAPPFIIGLLLLAFGSGIFKPNIAPTVLDQNRHRLPYTKQLESGEKVIADPELTGTRTMLIFYGFINVAIIYFMLPLLLLGMYTRTYKQPPSGAADFIQAISIIKTVLVQSRFRIWRKDFWDFARSHHLESKGVSIKWTDDAVSNVSRTMTACDIFWFFPIYYLCGGIGSVQANQGAAMITNGVPNDVLDNFNALTLMVAVPTLTFGIYPFMNRRKIQFGPVSRMTFGFILSTLGGICGTIVQRQVYKQSPSPHHHSWCVERMLCNVTAYEVAYSRSPKSIRSTVTASFLFMSALSSALGEILIPVTKDPWLIWIWAAPAIALFLQTIIFWYRFRHINNEIYVTTTADVTEEKAKDGTSV</sequence>
<dbReference type="Pfam" id="PF00172">
    <property type="entry name" value="Zn_clus"/>
    <property type="match status" value="1"/>
</dbReference>
<dbReference type="PROSITE" id="PS00463">
    <property type="entry name" value="ZN2_CY6_FUNGAL_1"/>
    <property type="match status" value="1"/>
</dbReference>
<feature type="transmembrane region" description="Helical" evidence="11">
    <location>
        <begin position="851"/>
        <end position="871"/>
    </location>
</feature>
<dbReference type="SUPFAM" id="SSF103473">
    <property type="entry name" value="MFS general substrate transporter"/>
    <property type="match status" value="1"/>
</dbReference>
<dbReference type="InterPro" id="IPR036259">
    <property type="entry name" value="MFS_trans_sf"/>
</dbReference>
<feature type="transmembrane region" description="Helical" evidence="11">
    <location>
        <begin position="659"/>
        <end position="678"/>
    </location>
</feature>
<keyword evidence="8" id="KW-0804">Transcription</keyword>
<feature type="domain" description="Zn(2)-C6 fungal-type" evidence="12">
    <location>
        <begin position="10"/>
        <end position="38"/>
    </location>
</feature>
<feature type="transmembrane region" description="Helical" evidence="11">
    <location>
        <begin position="944"/>
        <end position="964"/>
    </location>
</feature>
<reference evidence="13" key="1">
    <citation type="submission" date="2022-12" db="EMBL/GenBank/DDBJ databases">
        <authorList>
            <person name="Petersen C."/>
        </authorList>
    </citation>
    <scope>NUCLEOTIDE SEQUENCE</scope>
    <source>
        <strain evidence="13">IBT 29677</strain>
    </source>
</reference>
<evidence type="ECO:0000256" key="10">
    <source>
        <dbReference type="SAM" id="MobiDB-lite"/>
    </source>
</evidence>
<dbReference type="PROSITE" id="PS50048">
    <property type="entry name" value="ZN2_CY6_FUNGAL_2"/>
    <property type="match status" value="1"/>
</dbReference>
<dbReference type="GO" id="GO:0003677">
    <property type="term" value="F:DNA binding"/>
    <property type="evidence" value="ECO:0007669"/>
    <property type="project" value="UniProtKB-KW"/>
</dbReference>
<keyword evidence="14" id="KW-1185">Reference proteome</keyword>
<feature type="region of interest" description="Disordered" evidence="10">
    <location>
        <begin position="494"/>
        <end position="528"/>
    </location>
</feature>
<evidence type="ECO:0000256" key="9">
    <source>
        <dbReference type="ARBA" id="ARBA00023242"/>
    </source>
</evidence>
<dbReference type="Gene3D" id="4.10.240.10">
    <property type="entry name" value="Zn(2)-C6 fungal-type DNA-binding domain"/>
    <property type="match status" value="1"/>
</dbReference>
<dbReference type="EMBL" id="JAPZBU010000009">
    <property type="protein sequence ID" value="KAJ5388704.1"/>
    <property type="molecule type" value="Genomic_DNA"/>
</dbReference>
<comment type="subcellular location">
    <subcellularLocation>
        <location evidence="1">Membrane</location>
        <topology evidence="1">Multi-pass membrane protein</topology>
    </subcellularLocation>
</comment>
<dbReference type="GO" id="GO:0016020">
    <property type="term" value="C:membrane"/>
    <property type="evidence" value="ECO:0007669"/>
    <property type="project" value="UniProtKB-SubCell"/>
</dbReference>
<proteinExistence type="inferred from homology"/>
<evidence type="ECO:0000313" key="14">
    <source>
        <dbReference type="Proteomes" id="UP001147747"/>
    </source>
</evidence>
<dbReference type="GeneID" id="81374862"/>
<dbReference type="InterPro" id="IPR001138">
    <property type="entry name" value="Zn2Cys6_DnaBD"/>
</dbReference>
<dbReference type="RefSeq" id="XP_056486502.1">
    <property type="nucleotide sequence ID" value="XM_056635882.1"/>
</dbReference>
<evidence type="ECO:0000256" key="7">
    <source>
        <dbReference type="ARBA" id="ARBA00023136"/>
    </source>
</evidence>
<evidence type="ECO:0000313" key="13">
    <source>
        <dbReference type="EMBL" id="KAJ5388704.1"/>
    </source>
</evidence>
<evidence type="ECO:0000256" key="2">
    <source>
        <dbReference type="ARBA" id="ARBA00005982"/>
    </source>
</evidence>
<evidence type="ECO:0000259" key="12">
    <source>
        <dbReference type="PROSITE" id="PS50048"/>
    </source>
</evidence>
<dbReference type="InterPro" id="IPR036864">
    <property type="entry name" value="Zn2-C6_fun-type_DNA-bd_sf"/>
</dbReference>
<feature type="transmembrane region" description="Helical" evidence="11">
    <location>
        <begin position="632"/>
        <end position="653"/>
    </location>
</feature>